<name>A0A9X1KZ85_9BACT</name>
<accession>A0A9X1KZ85</accession>
<organism evidence="1 2">
    <name type="scientific">Fulvivirga sedimenti</name>
    <dbReference type="NCBI Taxonomy" id="2879465"/>
    <lineage>
        <taxon>Bacteria</taxon>
        <taxon>Pseudomonadati</taxon>
        <taxon>Bacteroidota</taxon>
        <taxon>Cytophagia</taxon>
        <taxon>Cytophagales</taxon>
        <taxon>Fulvivirgaceae</taxon>
        <taxon>Fulvivirga</taxon>
    </lineage>
</organism>
<evidence type="ECO:0000313" key="2">
    <source>
        <dbReference type="Proteomes" id="UP001139409"/>
    </source>
</evidence>
<comment type="caution">
    <text evidence="1">The sequence shown here is derived from an EMBL/GenBank/DDBJ whole genome shotgun (WGS) entry which is preliminary data.</text>
</comment>
<sequence length="208" mass="23686">MKSIFRLIPWIAVVLLAILLLLARTDAKQEPELVINRTAVLQEIEALGKMELVKYNFKEITELTQISETYFNLFKLGPDQKIALISTGQAVGCVDLTKLEESDVRVENDTLYVKLPSPEICYYKLDMDKTRIYNLETNWLKDERAFIQEAYKQAEDEIRSAALSSGILSQTRTNAELILKPMLEKISGRAVVIQFSMDVQIGPATQRK</sequence>
<proteinExistence type="predicted"/>
<dbReference type="RefSeq" id="WP_225697510.1">
    <property type="nucleotide sequence ID" value="NZ_JAIXNE010000001.1"/>
</dbReference>
<dbReference type="EMBL" id="JAIXNE010000001">
    <property type="protein sequence ID" value="MCA6074416.1"/>
    <property type="molecule type" value="Genomic_DNA"/>
</dbReference>
<reference evidence="1" key="1">
    <citation type="submission" date="2021-09" db="EMBL/GenBank/DDBJ databases">
        <title>Fulvivirga sp. isolated from coastal sediment.</title>
        <authorList>
            <person name="Yu H."/>
        </authorList>
    </citation>
    <scope>NUCLEOTIDE SEQUENCE</scope>
    <source>
        <strain evidence="1">1062</strain>
    </source>
</reference>
<dbReference type="AlphaFoldDB" id="A0A9X1KZ85"/>
<protein>
    <submittedName>
        <fullName evidence="1">DUF4230 domain-containing protein</fullName>
    </submittedName>
</protein>
<dbReference type="Pfam" id="PF14014">
    <property type="entry name" value="DUF4230"/>
    <property type="match status" value="1"/>
</dbReference>
<dbReference type="Proteomes" id="UP001139409">
    <property type="component" value="Unassembled WGS sequence"/>
</dbReference>
<evidence type="ECO:0000313" key="1">
    <source>
        <dbReference type="EMBL" id="MCA6074416.1"/>
    </source>
</evidence>
<keyword evidence="2" id="KW-1185">Reference proteome</keyword>
<gene>
    <name evidence="1" type="ORF">LDX50_06025</name>
</gene>
<dbReference type="InterPro" id="IPR025324">
    <property type="entry name" value="DUF4230"/>
</dbReference>